<dbReference type="Proteomes" id="UP001596258">
    <property type="component" value="Unassembled WGS sequence"/>
</dbReference>
<evidence type="ECO:0000313" key="2">
    <source>
        <dbReference type="Proteomes" id="UP001596258"/>
    </source>
</evidence>
<accession>A0ABW1UDB9</accession>
<keyword evidence="2" id="KW-1185">Reference proteome</keyword>
<evidence type="ECO:0008006" key="3">
    <source>
        <dbReference type="Google" id="ProtNLM"/>
    </source>
</evidence>
<sequence length="159" mass="17015">MSSDVAKITLGSETLWERQDPNTTWIELPDNGTKGTDFVGMEIMKFDPQTGIAAFKGIRAVTIPSGEGIKKWRLALELPNGYSFASNNPATFTIGDSGAGGGHAVPMKYDGNKCYGQISNNYAANQGSQTWVLNNSYGGPGAANVLFSADIQFNVIKED</sequence>
<name>A0ABW1UDB9_9LACO</name>
<evidence type="ECO:0000313" key="1">
    <source>
        <dbReference type="EMBL" id="MFC6290678.1"/>
    </source>
</evidence>
<dbReference type="EMBL" id="JBHSSO010000069">
    <property type="protein sequence ID" value="MFC6290678.1"/>
    <property type="molecule type" value="Genomic_DNA"/>
</dbReference>
<organism evidence="1 2">
    <name type="scientific">Levilactobacillus angrenensis</name>
    <dbReference type="NCBI Taxonomy" id="2486020"/>
    <lineage>
        <taxon>Bacteria</taxon>
        <taxon>Bacillati</taxon>
        <taxon>Bacillota</taxon>
        <taxon>Bacilli</taxon>
        <taxon>Lactobacillales</taxon>
        <taxon>Lactobacillaceae</taxon>
        <taxon>Levilactobacillus</taxon>
    </lineage>
</organism>
<gene>
    <name evidence="1" type="ORF">ACFP1M_10895</name>
</gene>
<reference evidence="2" key="1">
    <citation type="journal article" date="2019" name="Int. J. Syst. Evol. Microbiol.">
        <title>The Global Catalogue of Microorganisms (GCM) 10K type strain sequencing project: providing services to taxonomists for standard genome sequencing and annotation.</title>
        <authorList>
            <consortium name="The Broad Institute Genomics Platform"/>
            <consortium name="The Broad Institute Genome Sequencing Center for Infectious Disease"/>
            <person name="Wu L."/>
            <person name="Ma J."/>
        </authorList>
    </citation>
    <scope>NUCLEOTIDE SEQUENCE [LARGE SCALE GENOMIC DNA]</scope>
    <source>
        <strain evidence="2">CCM 8893</strain>
    </source>
</reference>
<comment type="caution">
    <text evidence="1">The sequence shown here is derived from an EMBL/GenBank/DDBJ whole genome shotgun (WGS) entry which is preliminary data.</text>
</comment>
<dbReference type="RefSeq" id="WP_125575306.1">
    <property type="nucleotide sequence ID" value="NZ_JBHSSO010000069.1"/>
</dbReference>
<protein>
    <recommendedName>
        <fullName evidence="3">Phage tail protein</fullName>
    </recommendedName>
</protein>
<proteinExistence type="predicted"/>